<dbReference type="RefSeq" id="WP_182583279.1">
    <property type="nucleotide sequence ID" value="NZ_JACIUZ010000044.1"/>
</dbReference>
<gene>
    <name evidence="1" type="ORF">H5R64_07715</name>
</gene>
<proteinExistence type="predicted"/>
<dbReference type="Proteomes" id="UP000544052">
    <property type="component" value="Unassembled WGS sequence"/>
</dbReference>
<name>A0ABR6E8W3_9LACO</name>
<reference evidence="1 2" key="1">
    <citation type="submission" date="2020-07" db="EMBL/GenBank/DDBJ databases">
        <title>Description of Limosilactobacillus balticus sp. nov., Limosilactobacillus agrestis sp. nov., Limosilactobacillus albertensis sp. nov., Limosilactobacillus rudii sp. nov., Limosilactobacillus fastidiosus sp. nov., five novel Limosilactobacillus species isolated from the vertebrate gastrointestinal tract, and proposal of 6 subspecies of Limosilactobacillus reuteri adapted to the gastrointestinal tract of specific vertebrate hosts.</title>
        <authorList>
            <person name="Li F."/>
            <person name="Cheng C."/>
            <person name="Zheng J."/>
            <person name="Quevedo R.M."/>
            <person name="Li J."/>
            <person name="Roos S."/>
            <person name="Gaenzle M.G."/>
            <person name="Walter J."/>
        </authorList>
    </citation>
    <scope>NUCLEOTIDE SEQUENCE [LARGE SCALE GENOMIC DNA]</scope>
    <source>
        <strain evidence="1 2">WF-MO7-1</strain>
    </source>
</reference>
<protein>
    <submittedName>
        <fullName evidence="1">Uncharacterized protein</fullName>
    </submittedName>
</protein>
<dbReference type="EMBL" id="JACIUZ010000044">
    <property type="protein sequence ID" value="MBB1063640.1"/>
    <property type="molecule type" value="Genomic_DNA"/>
</dbReference>
<comment type="caution">
    <text evidence="1">The sequence shown here is derived from an EMBL/GenBank/DDBJ whole genome shotgun (WGS) entry which is preliminary data.</text>
</comment>
<organism evidence="1 2">
    <name type="scientific">Limosilactobacillus fastidiosus</name>
    <dbReference type="NCBI Taxonomy" id="2759855"/>
    <lineage>
        <taxon>Bacteria</taxon>
        <taxon>Bacillati</taxon>
        <taxon>Bacillota</taxon>
        <taxon>Bacilli</taxon>
        <taxon>Lactobacillales</taxon>
        <taxon>Lactobacillaceae</taxon>
        <taxon>Limosilactobacillus</taxon>
    </lineage>
</organism>
<evidence type="ECO:0000313" key="1">
    <source>
        <dbReference type="EMBL" id="MBB1063640.1"/>
    </source>
</evidence>
<sequence length="48" mass="5456">MLESGILPSELDKQDYFELLKIQSAKAREERPLQGAEGFKKMAQIFGN</sequence>
<keyword evidence="2" id="KW-1185">Reference proteome</keyword>
<accession>A0ABR6E8W3</accession>
<evidence type="ECO:0000313" key="2">
    <source>
        <dbReference type="Proteomes" id="UP000544052"/>
    </source>
</evidence>